<name>A0A3B0VXX4_9ZZZZ</name>
<reference evidence="6" key="1">
    <citation type="submission" date="2018-06" db="EMBL/GenBank/DDBJ databases">
        <authorList>
            <person name="Zhirakovskaya E."/>
        </authorList>
    </citation>
    <scope>NUCLEOTIDE SEQUENCE</scope>
</reference>
<dbReference type="InterPro" id="IPR006260">
    <property type="entry name" value="TonB/TolA_C"/>
</dbReference>
<evidence type="ECO:0000256" key="2">
    <source>
        <dbReference type="ARBA" id="ARBA00022692"/>
    </source>
</evidence>
<dbReference type="GO" id="GO:0031992">
    <property type="term" value="F:energy transducer activity"/>
    <property type="evidence" value="ECO:0007669"/>
    <property type="project" value="InterPro"/>
</dbReference>
<comment type="subcellular location">
    <subcellularLocation>
        <location evidence="1">Membrane</location>
        <topology evidence="1">Single-pass membrane protein</topology>
    </subcellularLocation>
</comment>
<dbReference type="Pfam" id="PF03544">
    <property type="entry name" value="TonB_C"/>
    <property type="match status" value="1"/>
</dbReference>
<keyword evidence="4" id="KW-0472">Membrane</keyword>
<evidence type="ECO:0000256" key="4">
    <source>
        <dbReference type="ARBA" id="ARBA00023136"/>
    </source>
</evidence>
<dbReference type="NCBIfam" id="TIGR01352">
    <property type="entry name" value="tonB_Cterm"/>
    <property type="match status" value="1"/>
</dbReference>
<evidence type="ECO:0000256" key="1">
    <source>
        <dbReference type="ARBA" id="ARBA00004167"/>
    </source>
</evidence>
<keyword evidence="3" id="KW-1133">Transmembrane helix</keyword>
<proteinExistence type="predicted"/>
<evidence type="ECO:0000259" key="5">
    <source>
        <dbReference type="PROSITE" id="PS52015"/>
    </source>
</evidence>
<feature type="domain" description="TonB C-terminal" evidence="5">
    <location>
        <begin position="1"/>
        <end position="92"/>
    </location>
</feature>
<dbReference type="SUPFAM" id="SSF74653">
    <property type="entry name" value="TolA/TonB C-terminal domain"/>
    <property type="match status" value="1"/>
</dbReference>
<gene>
    <name evidence="6" type="ORF">MNBD_GAMMA02-316</name>
</gene>
<dbReference type="EMBL" id="UOFA01000055">
    <property type="protein sequence ID" value="VAW43992.1"/>
    <property type="molecule type" value="Genomic_DNA"/>
</dbReference>
<dbReference type="GO" id="GO:0055085">
    <property type="term" value="P:transmembrane transport"/>
    <property type="evidence" value="ECO:0007669"/>
    <property type="project" value="InterPro"/>
</dbReference>
<dbReference type="AlphaFoldDB" id="A0A3B0VXX4"/>
<dbReference type="InterPro" id="IPR003538">
    <property type="entry name" value="TonB"/>
</dbReference>
<dbReference type="GO" id="GO:0016020">
    <property type="term" value="C:membrane"/>
    <property type="evidence" value="ECO:0007669"/>
    <property type="project" value="UniProtKB-SubCell"/>
</dbReference>
<dbReference type="Gene3D" id="3.30.2420.10">
    <property type="entry name" value="TonB"/>
    <property type="match status" value="1"/>
</dbReference>
<keyword evidence="2" id="KW-0812">Transmembrane</keyword>
<dbReference type="GO" id="GO:0030288">
    <property type="term" value="C:outer membrane-bounded periplasmic space"/>
    <property type="evidence" value="ECO:0007669"/>
    <property type="project" value="InterPro"/>
</dbReference>
<organism evidence="6">
    <name type="scientific">hydrothermal vent metagenome</name>
    <dbReference type="NCBI Taxonomy" id="652676"/>
    <lineage>
        <taxon>unclassified sequences</taxon>
        <taxon>metagenomes</taxon>
        <taxon>ecological metagenomes</taxon>
    </lineage>
</organism>
<evidence type="ECO:0000256" key="3">
    <source>
        <dbReference type="ARBA" id="ARBA00022989"/>
    </source>
</evidence>
<dbReference type="InterPro" id="IPR037682">
    <property type="entry name" value="TonB_C"/>
</dbReference>
<dbReference type="PRINTS" id="PR01374">
    <property type="entry name" value="TONBPROTEIN"/>
</dbReference>
<sequence>MKLPDLYNVIGPDPQYPEEALSAGQEGWVEAMIHLKKDGTVDKIDIISAGPAGIFELSVVTAVIDWKIQLDRMSENKRADEYFHRFEFKISN</sequence>
<protein>
    <recommendedName>
        <fullName evidence="5">TonB C-terminal domain-containing protein</fullName>
    </recommendedName>
</protein>
<accession>A0A3B0VXX4</accession>
<evidence type="ECO:0000313" key="6">
    <source>
        <dbReference type="EMBL" id="VAW43992.1"/>
    </source>
</evidence>
<dbReference type="PROSITE" id="PS52015">
    <property type="entry name" value="TONB_CTD"/>
    <property type="match status" value="1"/>
</dbReference>
<dbReference type="GO" id="GO:0015891">
    <property type="term" value="P:siderophore transport"/>
    <property type="evidence" value="ECO:0007669"/>
    <property type="project" value="InterPro"/>
</dbReference>